<evidence type="ECO:0000256" key="6">
    <source>
        <dbReference type="ARBA" id="ARBA00023136"/>
    </source>
</evidence>
<dbReference type="EMBL" id="CP051167">
    <property type="protein sequence ID" value="QIZ70632.1"/>
    <property type="molecule type" value="Genomic_DNA"/>
</dbReference>
<reference evidence="11 12" key="1">
    <citation type="submission" date="2020-04" db="EMBL/GenBank/DDBJ databases">
        <authorList>
            <person name="Basu S."/>
            <person name="Maruthanayagam V."/>
            <person name="Chakraborty S."/>
            <person name="Pramanik A."/>
            <person name="Mukherjee J."/>
            <person name="Brink B."/>
        </authorList>
    </citation>
    <scope>NUCLEOTIDE SEQUENCE [LARGE SCALE GENOMIC DNA]</scope>
    <source>
        <strain evidence="11 12">AP17</strain>
    </source>
</reference>
<protein>
    <submittedName>
        <fullName evidence="11">Mechanosensitive ion channel family protein</fullName>
    </submittedName>
</protein>
<keyword evidence="12" id="KW-1185">Reference proteome</keyword>
<dbReference type="Pfam" id="PF21088">
    <property type="entry name" value="MS_channel_1st"/>
    <property type="match status" value="1"/>
</dbReference>
<dbReference type="Proteomes" id="UP000500857">
    <property type="component" value="Chromosome"/>
</dbReference>
<evidence type="ECO:0000313" key="12">
    <source>
        <dbReference type="Proteomes" id="UP000500857"/>
    </source>
</evidence>
<evidence type="ECO:0000256" key="1">
    <source>
        <dbReference type="ARBA" id="ARBA00004651"/>
    </source>
</evidence>
<dbReference type="Pfam" id="PF00924">
    <property type="entry name" value="MS_channel_2nd"/>
    <property type="match status" value="1"/>
</dbReference>
<evidence type="ECO:0000256" key="3">
    <source>
        <dbReference type="ARBA" id="ARBA00022475"/>
    </source>
</evidence>
<dbReference type="InterPro" id="IPR011066">
    <property type="entry name" value="MscS_channel_C_sf"/>
</dbReference>
<evidence type="ECO:0000259" key="8">
    <source>
        <dbReference type="Pfam" id="PF00924"/>
    </source>
</evidence>
<dbReference type="SUPFAM" id="SSF82861">
    <property type="entry name" value="Mechanosensitive channel protein MscS (YggB), transmembrane region"/>
    <property type="match status" value="1"/>
</dbReference>
<dbReference type="GO" id="GO:0005886">
    <property type="term" value="C:plasma membrane"/>
    <property type="evidence" value="ECO:0007669"/>
    <property type="project" value="UniProtKB-SubCell"/>
</dbReference>
<keyword evidence="3" id="KW-1003">Cell membrane</keyword>
<dbReference type="InterPro" id="IPR049142">
    <property type="entry name" value="MS_channel_1st"/>
</dbReference>
<proteinExistence type="inferred from homology"/>
<feature type="domain" description="Mechanosensitive ion channel transmembrane helices 2/3" evidence="10">
    <location>
        <begin position="127"/>
        <end position="168"/>
    </location>
</feature>
<feature type="transmembrane region" description="Helical" evidence="7">
    <location>
        <begin position="6"/>
        <end position="28"/>
    </location>
</feature>
<comment type="similarity">
    <text evidence="2">Belongs to the MscS (TC 1.A.23) family.</text>
</comment>
<dbReference type="Gene3D" id="3.30.70.100">
    <property type="match status" value="1"/>
</dbReference>
<evidence type="ECO:0000313" key="11">
    <source>
        <dbReference type="EMBL" id="QIZ70632.1"/>
    </source>
</evidence>
<keyword evidence="6 7" id="KW-0472">Membrane</keyword>
<dbReference type="RefSeq" id="WP_168568787.1">
    <property type="nucleotide sequence ID" value="NZ_CP051167.1"/>
</dbReference>
<evidence type="ECO:0000259" key="9">
    <source>
        <dbReference type="Pfam" id="PF21082"/>
    </source>
</evidence>
<dbReference type="AlphaFoldDB" id="A0A6H1TVL8"/>
<feature type="transmembrane region" description="Helical" evidence="7">
    <location>
        <begin position="152"/>
        <end position="175"/>
    </location>
</feature>
<gene>
    <name evidence="11" type="ORF">HCG48_08605</name>
</gene>
<accession>A0A6H1TVL8</accession>
<dbReference type="InterPro" id="IPR023408">
    <property type="entry name" value="MscS_beta-dom_sf"/>
</dbReference>
<keyword evidence="4 7" id="KW-0812">Transmembrane</keyword>
<feature type="transmembrane region" description="Helical" evidence="7">
    <location>
        <begin position="83"/>
        <end position="112"/>
    </location>
</feature>
<dbReference type="SUPFAM" id="SSF50182">
    <property type="entry name" value="Sm-like ribonucleoproteins"/>
    <property type="match status" value="1"/>
</dbReference>
<sequence>MIEASTLIKFLVPLFLILSGLIAGLIIEKRLIQKLKSIPQVRDYARYQTFIDSLHGIPFVIFFTAGIYTALIASQLSPEIRLFLSRIILTIILGALTLVISRLCIGFVRVYSQTSDSDLPLTSLFVNLTRLVIFTIGSLIILQSIGISITPLLTALGVGGISIGLALQTTLSNLFSGLNIIMSRKVNPGDYVKLETGEEGYVTDVTWRHTTIREIPNNLIVVPNAQLVSATFKNYSLPEREIIVLVEVGVAYGSDLENVEKVTLSVAEEVMREVVGGVPEFEPFLRFHTFGYFSINFTVYFGAKKYFDHLITRHEFIKRLHKRYQEEGIEIPFPIRPVYPQDPM</sequence>
<feature type="transmembrane region" description="Helical" evidence="7">
    <location>
        <begin position="49"/>
        <end position="71"/>
    </location>
</feature>
<dbReference type="KEGG" id="oxy:HCG48_08605"/>
<dbReference type="PANTHER" id="PTHR30221:SF1">
    <property type="entry name" value="SMALL-CONDUCTANCE MECHANOSENSITIVE CHANNEL"/>
    <property type="match status" value="1"/>
</dbReference>
<evidence type="ECO:0000259" key="10">
    <source>
        <dbReference type="Pfam" id="PF21088"/>
    </source>
</evidence>
<feature type="transmembrane region" description="Helical" evidence="7">
    <location>
        <begin position="124"/>
        <end position="146"/>
    </location>
</feature>
<dbReference type="InterPro" id="IPR006685">
    <property type="entry name" value="MscS_channel_2nd"/>
</dbReference>
<dbReference type="InterPro" id="IPR045275">
    <property type="entry name" value="MscS_archaea/bacteria_type"/>
</dbReference>
<dbReference type="GO" id="GO:0008381">
    <property type="term" value="F:mechanosensitive monoatomic ion channel activity"/>
    <property type="evidence" value="ECO:0007669"/>
    <property type="project" value="InterPro"/>
</dbReference>
<dbReference type="Gene3D" id="1.10.287.1260">
    <property type="match status" value="1"/>
</dbReference>
<comment type="subcellular location">
    <subcellularLocation>
        <location evidence="1">Cell membrane</location>
        <topology evidence="1">Multi-pass membrane protein</topology>
    </subcellularLocation>
</comment>
<feature type="domain" description="Mechanosensitive ion channel MscS" evidence="8">
    <location>
        <begin position="170"/>
        <end position="236"/>
    </location>
</feature>
<dbReference type="InterPro" id="IPR049278">
    <property type="entry name" value="MS_channel_C"/>
</dbReference>
<name>A0A6H1TVL8_9CYAN</name>
<dbReference type="SUPFAM" id="SSF82689">
    <property type="entry name" value="Mechanosensitive channel protein MscS (YggB), C-terminal domain"/>
    <property type="match status" value="1"/>
</dbReference>
<evidence type="ECO:0000256" key="7">
    <source>
        <dbReference type="SAM" id="Phobius"/>
    </source>
</evidence>
<evidence type="ECO:0000256" key="5">
    <source>
        <dbReference type="ARBA" id="ARBA00022989"/>
    </source>
</evidence>
<dbReference type="Pfam" id="PF21082">
    <property type="entry name" value="MS_channel_3rd"/>
    <property type="match status" value="1"/>
</dbReference>
<organism evidence="11 12">
    <name type="scientific">Oxynema aestuarii AP17</name>
    <dbReference type="NCBI Taxonomy" id="2064643"/>
    <lineage>
        <taxon>Bacteria</taxon>
        <taxon>Bacillati</taxon>
        <taxon>Cyanobacteriota</taxon>
        <taxon>Cyanophyceae</taxon>
        <taxon>Oscillatoriophycideae</taxon>
        <taxon>Oscillatoriales</taxon>
        <taxon>Oscillatoriaceae</taxon>
        <taxon>Oxynema</taxon>
        <taxon>Oxynema aestuarii</taxon>
    </lineage>
</organism>
<dbReference type="InterPro" id="IPR010920">
    <property type="entry name" value="LSM_dom_sf"/>
</dbReference>
<dbReference type="InterPro" id="IPR011014">
    <property type="entry name" value="MscS_channel_TM-2"/>
</dbReference>
<feature type="domain" description="Mechanosensitive ion channel MscS C-terminal" evidence="9">
    <location>
        <begin position="245"/>
        <end position="331"/>
    </location>
</feature>
<evidence type="ECO:0000256" key="2">
    <source>
        <dbReference type="ARBA" id="ARBA00008017"/>
    </source>
</evidence>
<keyword evidence="5 7" id="KW-1133">Transmembrane helix</keyword>
<dbReference type="PANTHER" id="PTHR30221">
    <property type="entry name" value="SMALL-CONDUCTANCE MECHANOSENSITIVE CHANNEL"/>
    <property type="match status" value="1"/>
</dbReference>
<evidence type="ECO:0000256" key="4">
    <source>
        <dbReference type="ARBA" id="ARBA00022692"/>
    </source>
</evidence>
<dbReference type="Gene3D" id="2.30.30.60">
    <property type="match status" value="1"/>
</dbReference>